<dbReference type="RefSeq" id="WP_148987320.1">
    <property type="nucleotide sequence ID" value="NZ_VTEV01000002.1"/>
</dbReference>
<proteinExistence type="predicted"/>
<evidence type="ECO:0000313" key="2">
    <source>
        <dbReference type="Proteomes" id="UP000322524"/>
    </source>
</evidence>
<dbReference type="Proteomes" id="UP000322524">
    <property type="component" value="Unassembled WGS sequence"/>
</dbReference>
<dbReference type="AlphaFoldDB" id="A0A5D4T396"/>
<comment type="caution">
    <text evidence="1">The sequence shown here is derived from an EMBL/GenBank/DDBJ whole genome shotgun (WGS) entry which is preliminary data.</text>
</comment>
<organism evidence="1 2">
    <name type="scientific">Sutcliffiella horikoshii</name>
    <dbReference type="NCBI Taxonomy" id="79883"/>
    <lineage>
        <taxon>Bacteria</taxon>
        <taxon>Bacillati</taxon>
        <taxon>Bacillota</taxon>
        <taxon>Bacilli</taxon>
        <taxon>Bacillales</taxon>
        <taxon>Bacillaceae</taxon>
        <taxon>Sutcliffiella</taxon>
    </lineage>
</organism>
<protein>
    <submittedName>
        <fullName evidence="1">Uncharacterized protein</fullName>
    </submittedName>
</protein>
<dbReference type="EMBL" id="VTEV01000002">
    <property type="protein sequence ID" value="TYS69759.1"/>
    <property type="molecule type" value="Genomic_DNA"/>
</dbReference>
<name>A0A5D4T396_9BACI</name>
<accession>A0A5D4T396</accession>
<evidence type="ECO:0000313" key="1">
    <source>
        <dbReference type="EMBL" id="TYS69759.1"/>
    </source>
</evidence>
<sequence length="64" mass="7634">MDKVIKFLYGSITELNKLDNELKILDEEELLLISATYPFHDYFHEVVSKLNTWKEEIEKNRDSS</sequence>
<gene>
    <name evidence="1" type="ORF">FZC76_05865</name>
</gene>
<reference evidence="1 2" key="1">
    <citation type="submission" date="2019-08" db="EMBL/GenBank/DDBJ databases">
        <title>Bacillus genomes from the desert of Cuatro Cienegas, Coahuila.</title>
        <authorList>
            <person name="Olmedo-Alvarez G."/>
        </authorList>
    </citation>
    <scope>NUCLEOTIDE SEQUENCE [LARGE SCALE GENOMIC DNA]</scope>
    <source>
        <strain evidence="1 2">CH28_1T</strain>
    </source>
</reference>